<accession>A0A1L6FH53</accession>
<feature type="region of interest" description="Disordered" evidence="1">
    <location>
        <begin position="53"/>
        <end position="92"/>
    </location>
</feature>
<reference evidence="3 4" key="1">
    <citation type="submission" date="2016-12" db="EMBL/GenBank/DDBJ databases">
        <title>Complete genome sequence of Thauera chlorobenzoica, a Betaproteobacterium degrading haloaromatics anaerobically to CO2 and halides.</title>
        <authorList>
            <person name="Goris T."/>
            <person name="Mergelsberg M."/>
            <person name="Boll M."/>
        </authorList>
    </citation>
    <scope>NUCLEOTIDE SEQUENCE [LARGE SCALE GENOMIC DNA]</scope>
    <source>
        <strain evidence="3 4">3CB1</strain>
    </source>
</reference>
<dbReference type="Proteomes" id="UP000185739">
    <property type="component" value="Chromosome"/>
</dbReference>
<dbReference type="InterPro" id="IPR009270">
    <property type="entry name" value="DUF927"/>
</dbReference>
<dbReference type="EMBL" id="CP018839">
    <property type="protein sequence ID" value="APR06261.1"/>
    <property type="molecule type" value="Genomic_DNA"/>
</dbReference>
<proteinExistence type="predicted"/>
<evidence type="ECO:0000259" key="2">
    <source>
        <dbReference type="Pfam" id="PF06048"/>
    </source>
</evidence>
<dbReference type="STRING" id="96773.Tchl_3461"/>
<dbReference type="InterPro" id="IPR027417">
    <property type="entry name" value="P-loop_NTPase"/>
</dbReference>
<evidence type="ECO:0000313" key="4">
    <source>
        <dbReference type="Proteomes" id="UP000185739"/>
    </source>
</evidence>
<dbReference type="RefSeq" id="WP_232311624.1">
    <property type="nucleotide sequence ID" value="NZ_CP018839.1"/>
</dbReference>
<dbReference type="SUPFAM" id="SSF52540">
    <property type="entry name" value="P-loop containing nucleoside triphosphate hydrolases"/>
    <property type="match status" value="1"/>
</dbReference>
<organism evidence="3 4">
    <name type="scientific">Thauera chlorobenzoica</name>
    <dbReference type="NCBI Taxonomy" id="96773"/>
    <lineage>
        <taxon>Bacteria</taxon>
        <taxon>Pseudomonadati</taxon>
        <taxon>Pseudomonadota</taxon>
        <taxon>Betaproteobacteria</taxon>
        <taxon>Rhodocyclales</taxon>
        <taxon>Zoogloeaceae</taxon>
        <taxon>Thauera</taxon>
    </lineage>
</organism>
<gene>
    <name evidence="3" type="ORF">Tchl_3461</name>
</gene>
<protein>
    <recommendedName>
        <fullName evidence="2">DUF927 domain-containing protein</fullName>
    </recommendedName>
</protein>
<dbReference type="AlphaFoldDB" id="A0A1L6FH53"/>
<dbReference type="Pfam" id="PF06048">
    <property type="entry name" value="DUF927"/>
    <property type="match status" value="1"/>
</dbReference>
<keyword evidence="4" id="KW-1185">Reference proteome</keyword>
<sequence>MNDQRDTVTADLFGADVADVTASAANPAPILAGTSERNVHEFNSSLKNVSGMGVAEGTSADSASPHPFGDVPHVPDVPPSNGAGFSGTPRGTADVPDVPALADLIEAASAGEGGGTEETAVPSVPEEKRPCFKVYDGWTLLDTGRRLRPGVWLHGMSKPKQNEMSAPVDTWVCGPLHIEAQTLDGTENNFGRLLRFKNTAGRWRSWAMPMELLKGDGSDLRGELLAMGLELDSFARQTLARYLQERTPKKRIRCALQVGWCGDVFVLPDAVIGPNAAGVIFQSGERSHDEHGQAGTLDGWQTEVASRAVANPLFLLALSAAFAGPLLKRTNTEGGGLHFVGDSSTGKTTILEAACSVWGGPGYRRSWRATANGMEGAAALFNDCLLALDEISECDPREVGAIVYSLGNGCGKQRASRTGAARSVTRWQAFIVSTGERTIGTTMLEGGHRTKAGQAVRLLDIPAARRFGCFDELHGMASGTALSDAIKRAAAQQHGRAGRALLERLTCDGRDMAGMLERIKALPAFNPPEAEGQDKRAASRFALLALAGELATEYGITGWPEGAALDAAVIGFQAWRAMRGGGNDERRQILDKLAGFLERHGDSRFSDWTADGARINDRAGWWKQDDAGGRLYLFTAEGLREALKGFDFRQALDVLEVCGAVPKATPPGARSKTESIGGRKVRVYPVRADALHGVGDGA</sequence>
<dbReference type="KEGG" id="tcl:Tchl_3461"/>
<evidence type="ECO:0000313" key="3">
    <source>
        <dbReference type="EMBL" id="APR06261.1"/>
    </source>
</evidence>
<feature type="domain" description="DUF927" evidence="2">
    <location>
        <begin position="148"/>
        <end position="425"/>
    </location>
</feature>
<name>A0A1L6FH53_9RHOO</name>
<evidence type="ECO:0000256" key="1">
    <source>
        <dbReference type="SAM" id="MobiDB-lite"/>
    </source>
</evidence>